<dbReference type="RefSeq" id="WP_208929846.1">
    <property type="nucleotide sequence ID" value="NZ_CP013655.1"/>
</dbReference>
<sequence length="89" mass="9891">MGYKLKVETDKLAEQKDALKTGFLNIHNGLVNIEKALEGIESKGYKGEAGKSIEELMNIIKSDVIAPTDKYNDLVLSDLNAAYERFESL</sequence>
<dbReference type="KEGG" id="erx:ATZ35_05405"/>
<dbReference type="EMBL" id="CP013655">
    <property type="protein sequence ID" value="ALS36617.1"/>
    <property type="molecule type" value="Genomic_DNA"/>
</dbReference>
<evidence type="ECO:0000313" key="2">
    <source>
        <dbReference type="Proteomes" id="UP000067523"/>
    </source>
</evidence>
<evidence type="ECO:0000313" key="1">
    <source>
        <dbReference type="EMBL" id="ALS36617.1"/>
    </source>
</evidence>
<proteinExistence type="predicted"/>
<accession>A0A0U2WSR8</accession>
<name>A0A0U2WSR8_9ENTE</name>
<evidence type="ECO:0008006" key="3">
    <source>
        <dbReference type="Google" id="ProtNLM"/>
    </source>
</evidence>
<dbReference type="AlphaFoldDB" id="A0A0U2WSR8"/>
<gene>
    <name evidence="1" type="ORF">ATZ35_05405</name>
</gene>
<dbReference type="Proteomes" id="UP000067523">
    <property type="component" value="Chromosome"/>
</dbReference>
<protein>
    <recommendedName>
        <fullName evidence="3">LXG domain-containing protein</fullName>
    </recommendedName>
</protein>
<organism evidence="1 2">
    <name type="scientific">Enterococcus rotai</name>
    <dbReference type="NCBI Taxonomy" id="118060"/>
    <lineage>
        <taxon>Bacteria</taxon>
        <taxon>Bacillati</taxon>
        <taxon>Bacillota</taxon>
        <taxon>Bacilli</taxon>
        <taxon>Lactobacillales</taxon>
        <taxon>Enterococcaceae</taxon>
        <taxon>Enterococcus</taxon>
    </lineage>
</organism>
<dbReference type="STRING" id="118060.ATZ35_05405"/>
<reference evidence="2" key="1">
    <citation type="submission" date="2015-12" db="EMBL/GenBank/DDBJ databases">
        <authorList>
            <person name="Lauer A."/>
            <person name="Humrighouse B."/>
            <person name="Loparev V."/>
            <person name="Shewmaker P.L."/>
            <person name="Whitney A.M."/>
            <person name="McLaughlin R.W."/>
        </authorList>
    </citation>
    <scope>NUCLEOTIDE SEQUENCE [LARGE SCALE GENOMIC DNA]</scope>
    <source>
        <strain evidence="2">LMG 26678</strain>
    </source>
</reference>
<keyword evidence="2" id="KW-1185">Reference proteome</keyword>